<dbReference type="Gene3D" id="1.20.1280.50">
    <property type="match status" value="1"/>
</dbReference>
<evidence type="ECO:0000313" key="2">
    <source>
        <dbReference type="EMBL" id="KAH0545517.1"/>
    </source>
</evidence>
<dbReference type="InterPro" id="IPR036047">
    <property type="entry name" value="F-box-like_dom_sf"/>
</dbReference>
<dbReference type="InterPro" id="IPR001810">
    <property type="entry name" value="F-box_dom"/>
</dbReference>
<evidence type="ECO:0000313" key="3">
    <source>
        <dbReference type="Proteomes" id="UP000698800"/>
    </source>
</evidence>
<sequence>MSEADYFHVPYPSNPLDLLPSRSSMDTSKDAVDPFDQLPQEVSDQIFSLLSISALDAARYVSRTWYQRIMTNGWVLRQVLNLDSHPPSDEEDSPSDEDDNQHAQDLRYLARELDIQSRLAGTGNSVEAWRVRYRRCDIAFSIPGHRECSGEDKEGGVFGARRCSRRIMLAGVSSSGSFVAFICVEVSGSRESRHSVLIYHIDTTGKPELVAPIACPQNNEIPIDVDLSEGEYAGTWLAGVTFSGQKKHLFISPQLRRSRISRIIALEEVSTSGYPVVPPSIRDVQRYCNTCCDYHPVSVSKDLNARTVLTLGSVEEDHTQDDWVCVEKCDCTGTWLLLENLPITVGGTERPYHLARHEQTGNLFIVQLEKCATDEASTRDATCESFQNLEEVKPLVLLVRPHHHTSYTNVSVSPQVMFRTSYLQQIVRIAVLWHEADYPATEKVGLYTYDVVSLRSMMFDEHGNRTGTEQNHPVWGGGWVMGTNGQWTSRVRSLAQAEPFDYTPTEYLPIDSDPRQMMKLKGRTSGRRVCGLERGMGGLHSSFLPPRNSSKQMADNTPLGSIKLLGDGRKKCMIWGPDASSAADHMNFVILEFGKTFRENEFWELSISESEISNGGVGKDHCSTRHFARHCACAYHDYGYRVTFPELKDTDPPLAVGSAAVGKSSFWPLPFTMAHSAAVRSGSLGQIVPYRRYGDVLAARKKQVEDRRRETLEGKEKAFAEIMGLMEQTRIQGDQVVLPNNFPPRKTCGWRWKGLLGSK</sequence>
<feature type="domain" description="F-box" evidence="1">
    <location>
        <begin position="32"/>
        <end position="79"/>
    </location>
</feature>
<name>A0A9P8L6W1_9PEZI</name>
<gene>
    <name evidence="2" type="ORF">FGG08_000347</name>
</gene>
<dbReference type="Proteomes" id="UP000698800">
    <property type="component" value="Unassembled WGS sequence"/>
</dbReference>
<comment type="caution">
    <text evidence="2">The sequence shown here is derived from an EMBL/GenBank/DDBJ whole genome shotgun (WGS) entry which is preliminary data.</text>
</comment>
<accession>A0A9P8L6W1</accession>
<proteinExistence type="predicted"/>
<dbReference type="Pfam" id="PF12937">
    <property type="entry name" value="F-box-like"/>
    <property type="match status" value="1"/>
</dbReference>
<organism evidence="2 3">
    <name type="scientific">Glutinoglossum americanum</name>
    <dbReference type="NCBI Taxonomy" id="1670608"/>
    <lineage>
        <taxon>Eukaryota</taxon>
        <taxon>Fungi</taxon>
        <taxon>Dikarya</taxon>
        <taxon>Ascomycota</taxon>
        <taxon>Pezizomycotina</taxon>
        <taxon>Geoglossomycetes</taxon>
        <taxon>Geoglossales</taxon>
        <taxon>Geoglossaceae</taxon>
        <taxon>Glutinoglossum</taxon>
    </lineage>
</organism>
<dbReference type="AlphaFoldDB" id="A0A9P8L6W1"/>
<reference evidence="2" key="1">
    <citation type="submission" date="2021-03" db="EMBL/GenBank/DDBJ databases">
        <title>Comparative genomics and phylogenomic investigation of the class Geoglossomycetes provide insights into ecological specialization and systematics.</title>
        <authorList>
            <person name="Melie T."/>
            <person name="Pirro S."/>
            <person name="Miller A.N."/>
            <person name="Quandt A."/>
        </authorList>
    </citation>
    <scope>NUCLEOTIDE SEQUENCE</scope>
    <source>
        <strain evidence="2">GBOQ0MN5Z8</strain>
    </source>
</reference>
<keyword evidence="3" id="KW-1185">Reference proteome</keyword>
<evidence type="ECO:0000259" key="1">
    <source>
        <dbReference type="PROSITE" id="PS50181"/>
    </source>
</evidence>
<dbReference type="PROSITE" id="PS50181">
    <property type="entry name" value="FBOX"/>
    <property type="match status" value="1"/>
</dbReference>
<dbReference type="SUPFAM" id="SSF81383">
    <property type="entry name" value="F-box domain"/>
    <property type="match status" value="1"/>
</dbReference>
<dbReference type="EMBL" id="JAGHQL010000004">
    <property type="protein sequence ID" value="KAH0545517.1"/>
    <property type="molecule type" value="Genomic_DNA"/>
</dbReference>
<dbReference type="OrthoDB" id="5320755at2759"/>
<protein>
    <recommendedName>
        <fullName evidence="1">F-box domain-containing protein</fullName>
    </recommendedName>
</protein>